<dbReference type="PANTHER" id="PTHR22761:SF10">
    <property type="entry name" value="GH13992P"/>
    <property type="match status" value="1"/>
</dbReference>
<comment type="subcellular location">
    <subcellularLocation>
        <location evidence="1">Endosome</location>
    </subcellularLocation>
</comment>
<dbReference type="Proteomes" id="UP000639338">
    <property type="component" value="Unassembled WGS sequence"/>
</dbReference>
<dbReference type="GO" id="GO:0032511">
    <property type="term" value="P:late endosome to vacuole transport via multivesicular body sorting pathway"/>
    <property type="evidence" value="ECO:0007669"/>
    <property type="project" value="TreeGrafter"/>
</dbReference>
<name>A0A834XSH7_APHGI</name>
<dbReference type="GO" id="GO:0006900">
    <property type="term" value="P:vesicle budding from membrane"/>
    <property type="evidence" value="ECO:0007669"/>
    <property type="project" value="TreeGrafter"/>
</dbReference>
<keyword evidence="3" id="KW-0967">Endosome</keyword>
<accession>A0A834XSH7</accession>
<keyword evidence="4" id="KW-0175">Coiled coil</keyword>
<keyword evidence="6" id="KW-1185">Reference proteome</keyword>
<sequence>MASINDNLPMPKELMPEAWFIDERMNSMFAEFRNRSVNPQDWDSKCKFWEGIITSWLSYKKQCTFDIIQLSTTFKRKGRTPLCLSTVVEELYKKGEITSEQEFLNDNTSWTSWAINTMVKKPVVWSFFKMKDYLLPQKTITSSETKYIHFKTLQEISDLILNLSVDKDLILSVAQITKKCCDKYNNKNITEENIRMALLWLSKLKKGPIIQPNMEKHDLLLKVSSTRVDNLTEGDESLFKLKESERLLLEKIEKLEIEKNDLLIKAKLSMDNGLKEIAKTHLRKKREFDKRIERQAATLQNLQTLISNIHDAHSNTDVLAAYKRGSDLLKGFEKSGLNEFNARDAIDDMTEAVNEYREIQSVLSETIKANDSDSELEQELEDILNSSVKDTSLPAVPDTSLPDLEKELEALNMKGVNFVDKNTPKKIEKTTNFF</sequence>
<evidence type="ECO:0000256" key="2">
    <source>
        <dbReference type="ARBA" id="ARBA00006190"/>
    </source>
</evidence>
<evidence type="ECO:0000256" key="1">
    <source>
        <dbReference type="ARBA" id="ARBA00004177"/>
    </source>
</evidence>
<dbReference type="Pfam" id="PF25880">
    <property type="entry name" value="WHD_CHMP7_1st"/>
    <property type="match status" value="1"/>
</dbReference>
<organism evidence="5 6">
    <name type="scientific">Aphidius gifuensis</name>
    <name type="common">Parasitoid wasp</name>
    <dbReference type="NCBI Taxonomy" id="684658"/>
    <lineage>
        <taxon>Eukaryota</taxon>
        <taxon>Metazoa</taxon>
        <taxon>Ecdysozoa</taxon>
        <taxon>Arthropoda</taxon>
        <taxon>Hexapoda</taxon>
        <taxon>Insecta</taxon>
        <taxon>Pterygota</taxon>
        <taxon>Neoptera</taxon>
        <taxon>Endopterygota</taxon>
        <taxon>Hymenoptera</taxon>
        <taxon>Apocrita</taxon>
        <taxon>Ichneumonoidea</taxon>
        <taxon>Braconidae</taxon>
        <taxon>Aphidiinae</taxon>
        <taxon>Aphidius</taxon>
    </lineage>
</organism>
<evidence type="ECO:0000313" key="6">
    <source>
        <dbReference type="Proteomes" id="UP000639338"/>
    </source>
</evidence>
<feature type="coiled-coil region" evidence="4">
    <location>
        <begin position="238"/>
        <end position="265"/>
    </location>
</feature>
<protein>
    <recommendedName>
        <fullName evidence="7">Charged multivesicular body protein 7</fullName>
    </recommendedName>
</protein>
<dbReference type="AlphaFoldDB" id="A0A834XSH7"/>
<dbReference type="Gene3D" id="6.10.140.1230">
    <property type="match status" value="1"/>
</dbReference>
<dbReference type="EMBL" id="JACMRX010000004">
    <property type="protein sequence ID" value="KAF7991371.1"/>
    <property type="molecule type" value="Genomic_DNA"/>
</dbReference>
<evidence type="ECO:0008006" key="7">
    <source>
        <dbReference type="Google" id="ProtNLM"/>
    </source>
</evidence>
<dbReference type="GO" id="GO:0000815">
    <property type="term" value="C:ESCRT III complex"/>
    <property type="evidence" value="ECO:0007669"/>
    <property type="project" value="TreeGrafter"/>
</dbReference>
<comment type="similarity">
    <text evidence="2">Belongs to the SNF7 family.</text>
</comment>
<evidence type="ECO:0000256" key="4">
    <source>
        <dbReference type="SAM" id="Coils"/>
    </source>
</evidence>
<reference evidence="5 6" key="1">
    <citation type="submission" date="2020-08" db="EMBL/GenBank/DDBJ databases">
        <title>Aphidius gifuensis genome sequencing and assembly.</title>
        <authorList>
            <person name="Du Z."/>
        </authorList>
    </citation>
    <scope>NUCLEOTIDE SEQUENCE [LARGE SCALE GENOMIC DNA]</scope>
    <source>
        <strain evidence="5">YNYX2018</strain>
        <tissue evidence="5">Adults</tissue>
    </source>
</reference>
<dbReference type="Pfam" id="PF03357">
    <property type="entry name" value="Snf7"/>
    <property type="match status" value="1"/>
</dbReference>
<evidence type="ECO:0000256" key="3">
    <source>
        <dbReference type="ARBA" id="ARBA00022753"/>
    </source>
</evidence>
<dbReference type="OrthoDB" id="10250120at2759"/>
<dbReference type="InterPro" id="IPR005024">
    <property type="entry name" value="Snf7_fam"/>
</dbReference>
<dbReference type="PANTHER" id="PTHR22761">
    <property type="entry name" value="CHARGED MULTIVESICULAR BODY PROTEIN"/>
    <property type="match status" value="1"/>
</dbReference>
<proteinExistence type="inferred from homology"/>
<dbReference type="GO" id="GO:0005771">
    <property type="term" value="C:multivesicular body"/>
    <property type="evidence" value="ECO:0007669"/>
    <property type="project" value="TreeGrafter"/>
</dbReference>
<evidence type="ECO:0000313" key="5">
    <source>
        <dbReference type="EMBL" id="KAF7991371.1"/>
    </source>
</evidence>
<comment type="caution">
    <text evidence="5">The sequence shown here is derived from an EMBL/GenBank/DDBJ whole genome shotgun (WGS) entry which is preliminary data.</text>
</comment>
<gene>
    <name evidence="5" type="ORF">HCN44_002933</name>
</gene>
<dbReference type="GO" id="GO:0009898">
    <property type="term" value="C:cytoplasmic side of plasma membrane"/>
    <property type="evidence" value="ECO:0007669"/>
    <property type="project" value="TreeGrafter"/>
</dbReference>